<feature type="domain" description="Zinc finger CGNR" evidence="1">
    <location>
        <begin position="172"/>
        <end position="214"/>
    </location>
</feature>
<keyword evidence="3" id="KW-1185">Reference proteome</keyword>
<dbReference type="InterPro" id="IPR023286">
    <property type="entry name" value="ABATE_dom_sf"/>
</dbReference>
<dbReference type="Proteomes" id="UP000240739">
    <property type="component" value="Unassembled WGS sequence"/>
</dbReference>
<evidence type="ECO:0000313" key="3">
    <source>
        <dbReference type="Proteomes" id="UP000240739"/>
    </source>
</evidence>
<protein>
    <recommendedName>
        <fullName evidence="1">Zinc finger CGNR domain-containing protein</fullName>
    </recommendedName>
</protein>
<dbReference type="Pfam" id="PF11706">
    <property type="entry name" value="zf-CGNR"/>
    <property type="match status" value="1"/>
</dbReference>
<dbReference type="InterPro" id="IPR021005">
    <property type="entry name" value="Znf_CGNR"/>
</dbReference>
<evidence type="ECO:0000313" key="2">
    <source>
        <dbReference type="EMBL" id="PTL59399.1"/>
    </source>
</evidence>
<reference evidence="2 3" key="1">
    <citation type="submission" date="2018-03" db="EMBL/GenBank/DDBJ databases">
        <title>Aquarubrobacter algicola gen. nov., sp. nov., a novel actinobacterium isolated from shallow eutrophic lake during the end of cyanobacterial harmful algal blooms.</title>
        <authorList>
            <person name="Chun S.J."/>
        </authorList>
    </citation>
    <scope>NUCLEOTIDE SEQUENCE [LARGE SCALE GENOMIC DNA]</scope>
    <source>
        <strain evidence="2 3">Seoho-28</strain>
    </source>
</reference>
<dbReference type="RefSeq" id="WP_107567992.1">
    <property type="nucleotide sequence ID" value="NZ_PYYB01000001.1"/>
</dbReference>
<dbReference type="AlphaFoldDB" id="A0A2T4UJI7"/>
<dbReference type="OrthoDB" id="123307at2"/>
<organism evidence="2 3">
    <name type="scientific">Paraconexibacter algicola</name>
    <dbReference type="NCBI Taxonomy" id="2133960"/>
    <lineage>
        <taxon>Bacteria</taxon>
        <taxon>Bacillati</taxon>
        <taxon>Actinomycetota</taxon>
        <taxon>Thermoleophilia</taxon>
        <taxon>Solirubrobacterales</taxon>
        <taxon>Paraconexibacteraceae</taxon>
        <taxon>Paraconexibacter</taxon>
    </lineage>
</organism>
<accession>A0A2T4UJI7</accession>
<evidence type="ECO:0000259" key="1">
    <source>
        <dbReference type="Pfam" id="PF11706"/>
    </source>
</evidence>
<comment type="caution">
    <text evidence="2">The sequence shown here is derived from an EMBL/GenBank/DDBJ whole genome shotgun (WGS) entry which is preliminary data.</text>
</comment>
<gene>
    <name evidence="2" type="ORF">C7Y72_06905</name>
</gene>
<sequence>MQLRGLDERTDLDLPEELELPLRSGAPYWYWLGGRPSLDLVNTRRERWRRGVETLCSAADLGAWLHTAGLMDRVPARVGRDVLDVLDEARALREAIDRLVLATVTPEPARRDDVALVDEWLAFAGTRPQLRLADSGLVVLGERAAADSPRRALGVLAQDAATMLGTDAGRARVRICAADDCSARFYDRSPAGRRRWCSMRTCGNAAKARRHRARARGDS</sequence>
<dbReference type="PANTHER" id="PTHR35525:SF3">
    <property type="entry name" value="BLL6575 PROTEIN"/>
    <property type="match status" value="1"/>
</dbReference>
<dbReference type="Pfam" id="PF07336">
    <property type="entry name" value="ABATE"/>
    <property type="match status" value="1"/>
</dbReference>
<proteinExistence type="predicted"/>
<dbReference type="PANTHER" id="PTHR35525">
    <property type="entry name" value="BLL6575 PROTEIN"/>
    <property type="match status" value="1"/>
</dbReference>
<name>A0A2T4UJI7_9ACTN</name>
<dbReference type="EMBL" id="PYYB01000001">
    <property type="protein sequence ID" value="PTL59399.1"/>
    <property type="molecule type" value="Genomic_DNA"/>
</dbReference>
<dbReference type="SUPFAM" id="SSF160904">
    <property type="entry name" value="Jann2411-like"/>
    <property type="match status" value="1"/>
</dbReference>
<dbReference type="Gene3D" id="1.10.3300.10">
    <property type="entry name" value="Jann2411-like domain"/>
    <property type="match status" value="1"/>
</dbReference>
<dbReference type="InterPro" id="IPR010852">
    <property type="entry name" value="ABATE"/>
</dbReference>